<sequence>MSALFSPMR</sequence>
<dbReference type="GO" id="GO:0016787">
    <property type="term" value="F:hydrolase activity"/>
    <property type="evidence" value="ECO:0007669"/>
    <property type="project" value="UniProtKB-KW"/>
</dbReference>
<protein>
    <submittedName>
        <fullName evidence="1">Fatty acid amide hydrolase</fullName>
    </submittedName>
</protein>
<accession>A0A1D6EHM7</accession>
<name>A0A1D6EHM7_MAIZE</name>
<gene>
    <name evidence="1" type="ORF">ZEAMMB73_Zm00001d004817</name>
</gene>
<organism evidence="1">
    <name type="scientific">Zea mays</name>
    <name type="common">Maize</name>
    <dbReference type="NCBI Taxonomy" id="4577"/>
    <lineage>
        <taxon>Eukaryota</taxon>
        <taxon>Viridiplantae</taxon>
        <taxon>Streptophyta</taxon>
        <taxon>Embryophyta</taxon>
        <taxon>Tracheophyta</taxon>
        <taxon>Spermatophyta</taxon>
        <taxon>Magnoliopsida</taxon>
        <taxon>Liliopsida</taxon>
        <taxon>Poales</taxon>
        <taxon>Poaceae</taxon>
        <taxon>PACMAD clade</taxon>
        <taxon>Panicoideae</taxon>
        <taxon>Andropogonodae</taxon>
        <taxon>Andropogoneae</taxon>
        <taxon>Tripsacinae</taxon>
        <taxon>Zea</taxon>
    </lineage>
</organism>
<proteinExistence type="predicted"/>
<evidence type="ECO:0000313" key="1">
    <source>
        <dbReference type="EMBL" id="ONM19634.1"/>
    </source>
</evidence>
<dbReference type="EMBL" id="CM007648">
    <property type="protein sequence ID" value="ONM19634.1"/>
    <property type="molecule type" value="Genomic_DNA"/>
</dbReference>
<reference evidence="1" key="1">
    <citation type="submission" date="2015-12" db="EMBL/GenBank/DDBJ databases">
        <title>Update maize B73 reference genome by single molecule sequencing technologies.</title>
        <authorList>
            <consortium name="Maize Genome Sequencing Project"/>
            <person name="Ware D."/>
        </authorList>
    </citation>
    <scope>NUCLEOTIDE SEQUENCE [LARGE SCALE GENOMIC DNA]</scope>
    <source>
        <tissue evidence="1">Seedling</tissue>
    </source>
</reference>
<keyword evidence="1" id="KW-0378">Hydrolase</keyword>